<evidence type="ECO:0000256" key="2">
    <source>
        <dbReference type="ARBA" id="ARBA00007104"/>
    </source>
</evidence>
<dbReference type="GO" id="GO:0016020">
    <property type="term" value="C:membrane"/>
    <property type="evidence" value="ECO:0007669"/>
    <property type="project" value="UniProtKB-SubCell"/>
</dbReference>
<evidence type="ECO:0000256" key="4">
    <source>
        <dbReference type="ARBA" id="ARBA00022729"/>
    </source>
</evidence>
<dbReference type="Gramene" id="Psat5g166640.1">
    <property type="protein sequence ID" value="Psat5g166640.1.cds"/>
    <property type="gene ID" value="Psat5g166640"/>
</dbReference>
<keyword evidence="11" id="KW-1185">Reference proteome</keyword>
<proteinExistence type="inferred from homology"/>
<keyword evidence="6" id="KW-0472">Membrane</keyword>
<dbReference type="EMBL" id="JAMSHJ010000005">
    <property type="protein sequence ID" value="KAI5408971.1"/>
    <property type="molecule type" value="Genomic_DNA"/>
</dbReference>
<protein>
    <recommendedName>
        <fullName evidence="9">GOLD domain-containing protein</fullName>
    </recommendedName>
</protein>
<feature type="chain" id="PRO_5039215742" description="GOLD domain-containing protein" evidence="8">
    <location>
        <begin position="28"/>
        <end position="212"/>
    </location>
</feature>
<evidence type="ECO:0000256" key="5">
    <source>
        <dbReference type="ARBA" id="ARBA00022989"/>
    </source>
</evidence>
<evidence type="ECO:0000256" key="1">
    <source>
        <dbReference type="ARBA" id="ARBA00004479"/>
    </source>
</evidence>
<organism evidence="10 11">
    <name type="scientific">Pisum sativum</name>
    <name type="common">Garden pea</name>
    <name type="synonym">Lathyrus oleraceus</name>
    <dbReference type="NCBI Taxonomy" id="3888"/>
    <lineage>
        <taxon>Eukaryota</taxon>
        <taxon>Viridiplantae</taxon>
        <taxon>Streptophyta</taxon>
        <taxon>Embryophyta</taxon>
        <taxon>Tracheophyta</taxon>
        <taxon>Spermatophyta</taxon>
        <taxon>Magnoliopsida</taxon>
        <taxon>eudicotyledons</taxon>
        <taxon>Gunneridae</taxon>
        <taxon>Pentapetalae</taxon>
        <taxon>rosids</taxon>
        <taxon>fabids</taxon>
        <taxon>Fabales</taxon>
        <taxon>Fabaceae</taxon>
        <taxon>Papilionoideae</taxon>
        <taxon>50 kb inversion clade</taxon>
        <taxon>NPAAA clade</taxon>
        <taxon>Hologalegina</taxon>
        <taxon>IRL clade</taxon>
        <taxon>Fabeae</taxon>
        <taxon>Lathyrus</taxon>
    </lineage>
</organism>
<dbReference type="PANTHER" id="PTHR22811">
    <property type="entry name" value="TRANSMEMBRANE EMP24 DOMAIN-CONTAINING PROTEIN"/>
    <property type="match status" value="1"/>
</dbReference>
<gene>
    <name evidence="10" type="ORF">KIW84_054700</name>
</gene>
<comment type="subcellular location">
    <subcellularLocation>
        <location evidence="1 7">Membrane</location>
        <topology evidence="1 7">Single-pass type I membrane protein</topology>
    </subcellularLocation>
</comment>
<dbReference type="Pfam" id="PF01105">
    <property type="entry name" value="EMP24_GP25L"/>
    <property type="match status" value="1"/>
</dbReference>
<sequence length="212" mass="24370">MKVVPPNVAIAMAIFLLLSSNINVVFGIRFVIDREDCFAHNVQYEGDTVHASFVVISSADSTWQLTQEGLDLVVKGPSGDQVRDFRDKISEKFEFVARTRGVYRFCFTNKSPYREKIDFDVHSNHFSTYDQHAQNEHFTPLLEQIIKLEEALFNIQYEQHWLEAQTERQAILNNAMSSRAIHKALLESAALIGASTLQVYLLRRLFERKLGM</sequence>
<feature type="domain" description="GOLD" evidence="9">
    <location>
        <begin position="35"/>
        <end position="123"/>
    </location>
</feature>
<evidence type="ECO:0000313" key="11">
    <source>
        <dbReference type="Proteomes" id="UP001058974"/>
    </source>
</evidence>
<dbReference type="OrthoDB" id="1929172at2759"/>
<reference evidence="10 11" key="1">
    <citation type="journal article" date="2022" name="Nat. Genet.">
        <title>Improved pea reference genome and pan-genome highlight genomic features and evolutionary characteristics.</title>
        <authorList>
            <person name="Yang T."/>
            <person name="Liu R."/>
            <person name="Luo Y."/>
            <person name="Hu S."/>
            <person name="Wang D."/>
            <person name="Wang C."/>
            <person name="Pandey M.K."/>
            <person name="Ge S."/>
            <person name="Xu Q."/>
            <person name="Li N."/>
            <person name="Li G."/>
            <person name="Huang Y."/>
            <person name="Saxena R.K."/>
            <person name="Ji Y."/>
            <person name="Li M."/>
            <person name="Yan X."/>
            <person name="He Y."/>
            <person name="Liu Y."/>
            <person name="Wang X."/>
            <person name="Xiang C."/>
            <person name="Varshney R.K."/>
            <person name="Ding H."/>
            <person name="Gao S."/>
            <person name="Zong X."/>
        </authorList>
    </citation>
    <scope>NUCLEOTIDE SEQUENCE [LARGE SCALE GENOMIC DNA]</scope>
    <source>
        <strain evidence="10 11">cv. Zhongwan 6</strain>
    </source>
</reference>
<evidence type="ECO:0000256" key="7">
    <source>
        <dbReference type="RuleBase" id="RU003827"/>
    </source>
</evidence>
<dbReference type="InterPro" id="IPR009038">
    <property type="entry name" value="GOLD_dom"/>
</dbReference>
<dbReference type="AlphaFoldDB" id="A0A9D4WUY8"/>
<feature type="signal peptide" evidence="8">
    <location>
        <begin position="1"/>
        <end position="27"/>
    </location>
</feature>
<comment type="caution">
    <text evidence="10">The sequence shown here is derived from an EMBL/GenBank/DDBJ whole genome shotgun (WGS) entry which is preliminary data.</text>
</comment>
<comment type="similarity">
    <text evidence="2 7">Belongs to the EMP24/GP25L family.</text>
</comment>
<dbReference type="Gramene" id="Psat05G0470000-T1">
    <property type="protein sequence ID" value="KAI5408971.1"/>
    <property type="gene ID" value="KIW84_054700"/>
</dbReference>
<dbReference type="InterPro" id="IPR015720">
    <property type="entry name" value="Emp24-like"/>
</dbReference>
<accession>A0A9D4WUY8</accession>
<dbReference type="SMART" id="SM01190">
    <property type="entry name" value="EMP24_GP25L"/>
    <property type="match status" value="1"/>
</dbReference>
<evidence type="ECO:0000256" key="8">
    <source>
        <dbReference type="SAM" id="SignalP"/>
    </source>
</evidence>
<evidence type="ECO:0000259" key="9">
    <source>
        <dbReference type="PROSITE" id="PS50866"/>
    </source>
</evidence>
<evidence type="ECO:0000313" key="10">
    <source>
        <dbReference type="EMBL" id="KAI5408971.1"/>
    </source>
</evidence>
<keyword evidence="4 8" id="KW-0732">Signal</keyword>
<evidence type="ECO:0000256" key="6">
    <source>
        <dbReference type="ARBA" id="ARBA00023136"/>
    </source>
</evidence>
<dbReference type="PROSITE" id="PS50866">
    <property type="entry name" value="GOLD"/>
    <property type="match status" value="1"/>
</dbReference>
<dbReference type="Proteomes" id="UP001058974">
    <property type="component" value="Chromosome 5"/>
</dbReference>
<dbReference type="Gramene" id="PSAT_LOCUS21526_t1">
    <property type="protein sequence ID" value="CAL5202370.1"/>
    <property type="gene ID" value="PSAT_LOCUS21526"/>
</dbReference>
<evidence type="ECO:0000256" key="3">
    <source>
        <dbReference type="ARBA" id="ARBA00022692"/>
    </source>
</evidence>
<name>A0A9D4WUY8_PEA</name>
<keyword evidence="3 7" id="KW-0812">Transmembrane</keyword>
<keyword evidence="5" id="KW-1133">Transmembrane helix</keyword>